<gene>
    <name evidence="2" type="ORF">CEXT_217211</name>
</gene>
<accession>A0AAV4UF60</accession>
<comment type="caution">
    <text evidence="2">The sequence shown here is derived from an EMBL/GenBank/DDBJ whole genome shotgun (WGS) entry which is preliminary data.</text>
</comment>
<keyword evidence="1" id="KW-1133">Transmembrane helix</keyword>
<name>A0AAV4UF60_CAEEX</name>
<protein>
    <submittedName>
        <fullName evidence="2">Uncharacterized protein</fullName>
    </submittedName>
</protein>
<dbReference type="Proteomes" id="UP001054945">
    <property type="component" value="Unassembled WGS sequence"/>
</dbReference>
<sequence length="96" mass="11361">MIGDFRMSNAHSDPMWSSSHSLTVMLNFDYWMKISVFSFGNKTKPLGIKRRDIKNCNLDSRKRRRYRTFFSLHVGLIDIDVFIFKLTLRVVIISDK</sequence>
<evidence type="ECO:0000313" key="3">
    <source>
        <dbReference type="Proteomes" id="UP001054945"/>
    </source>
</evidence>
<keyword evidence="1" id="KW-0812">Transmembrane</keyword>
<evidence type="ECO:0000256" key="1">
    <source>
        <dbReference type="SAM" id="Phobius"/>
    </source>
</evidence>
<keyword evidence="1" id="KW-0472">Membrane</keyword>
<keyword evidence="3" id="KW-1185">Reference proteome</keyword>
<dbReference type="AlphaFoldDB" id="A0AAV4UF60"/>
<feature type="transmembrane region" description="Helical" evidence="1">
    <location>
        <begin position="69"/>
        <end position="92"/>
    </location>
</feature>
<proteinExistence type="predicted"/>
<evidence type="ECO:0000313" key="2">
    <source>
        <dbReference type="EMBL" id="GIY56448.1"/>
    </source>
</evidence>
<organism evidence="2 3">
    <name type="scientific">Caerostris extrusa</name>
    <name type="common">Bark spider</name>
    <name type="synonym">Caerostris bankana</name>
    <dbReference type="NCBI Taxonomy" id="172846"/>
    <lineage>
        <taxon>Eukaryota</taxon>
        <taxon>Metazoa</taxon>
        <taxon>Ecdysozoa</taxon>
        <taxon>Arthropoda</taxon>
        <taxon>Chelicerata</taxon>
        <taxon>Arachnida</taxon>
        <taxon>Araneae</taxon>
        <taxon>Araneomorphae</taxon>
        <taxon>Entelegynae</taxon>
        <taxon>Araneoidea</taxon>
        <taxon>Araneidae</taxon>
        <taxon>Caerostris</taxon>
    </lineage>
</organism>
<reference evidence="2 3" key="1">
    <citation type="submission" date="2021-06" db="EMBL/GenBank/DDBJ databases">
        <title>Caerostris extrusa draft genome.</title>
        <authorList>
            <person name="Kono N."/>
            <person name="Arakawa K."/>
        </authorList>
    </citation>
    <scope>NUCLEOTIDE SEQUENCE [LARGE SCALE GENOMIC DNA]</scope>
</reference>
<dbReference type="EMBL" id="BPLR01012770">
    <property type="protein sequence ID" value="GIY56448.1"/>
    <property type="molecule type" value="Genomic_DNA"/>
</dbReference>